<dbReference type="InterPro" id="IPR040079">
    <property type="entry name" value="Glutathione_S-Trfase"/>
</dbReference>
<gene>
    <name evidence="3" type="ORF">BDV28DRAFT_127961</name>
</gene>
<evidence type="ECO:0000313" key="3">
    <source>
        <dbReference type="EMBL" id="KAE8355979.1"/>
    </source>
</evidence>
<evidence type="ECO:0000259" key="2">
    <source>
        <dbReference type="PROSITE" id="PS50404"/>
    </source>
</evidence>
<proteinExistence type="inferred from homology"/>
<dbReference type="SUPFAM" id="SSF47616">
    <property type="entry name" value="GST C-terminal domain-like"/>
    <property type="match status" value="1"/>
</dbReference>
<dbReference type="EMBL" id="ML739044">
    <property type="protein sequence ID" value="KAE8355979.1"/>
    <property type="molecule type" value="Genomic_DNA"/>
</dbReference>
<dbReference type="SFLD" id="SFLDG00358">
    <property type="entry name" value="Main_(cytGST)"/>
    <property type="match status" value="1"/>
</dbReference>
<dbReference type="SFLD" id="SFLDS00019">
    <property type="entry name" value="Glutathione_Transferase_(cytos"/>
    <property type="match status" value="1"/>
</dbReference>
<dbReference type="CDD" id="cd03189">
    <property type="entry name" value="GST_C_GTT1_like"/>
    <property type="match status" value="1"/>
</dbReference>
<keyword evidence="4" id="KW-1185">Reference proteome</keyword>
<dbReference type="Pfam" id="PF13410">
    <property type="entry name" value="GST_C_2"/>
    <property type="match status" value="1"/>
</dbReference>
<dbReference type="PANTHER" id="PTHR44051">
    <property type="entry name" value="GLUTATHIONE S-TRANSFERASE-RELATED"/>
    <property type="match status" value="1"/>
</dbReference>
<feature type="domain" description="GST N-terminal" evidence="2">
    <location>
        <begin position="7"/>
        <end position="94"/>
    </location>
</feature>
<dbReference type="Gene3D" id="3.40.30.10">
    <property type="entry name" value="Glutaredoxin"/>
    <property type="match status" value="1"/>
</dbReference>
<dbReference type="PANTHER" id="PTHR44051:SF9">
    <property type="entry name" value="GLUTATHIONE S-TRANSFERASE 1"/>
    <property type="match status" value="1"/>
</dbReference>
<dbReference type="CDD" id="cd03046">
    <property type="entry name" value="GST_N_GTT1_like"/>
    <property type="match status" value="1"/>
</dbReference>
<organism evidence="3 4">
    <name type="scientific">Aspergillus coremiiformis</name>
    <dbReference type="NCBI Taxonomy" id="138285"/>
    <lineage>
        <taxon>Eukaryota</taxon>
        <taxon>Fungi</taxon>
        <taxon>Dikarya</taxon>
        <taxon>Ascomycota</taxon>
        <taxon>Pezizomycotina</taxon>
        <taxon>Eurotiomycetes</taxon>
        <taxon>Eurotiomycetidae</taxon>
        <taxon>Eurotiales</taxon>
        <taxon>Aspergillaceae</taxon>
        <taxon>Aspergillus</taxon>
        <taxon>Aspergillus subgen. Circumdati</taxon>
    </lineage>
</organism>
<dbReference type="AlphaFoldDB" id="A0A5N6ZGW3"/>
<reference evidence="4" key="1">
    <citation type="submission" date="2019-04" db="EMBL/GenBank/DDBJ databases">
        <title>Friends and foes A comparative genomics studyof 23 Aspergillus species from section Flavi.</title>
        <authorList>
            <consortium name="DOE Joint Genome Institute"/>
            <person name="Kjaerbolling I."/>
            <person name="Vesth T."/>
            <person name="Frisvad J.C."/>
            <person name="Nybo J.L."/>
            <person name="Theobald S."/>
            <person name="Kildgaard S."/>
            <person name="Isbrandt T."/>
            <person name="Kuo A."/>
            <person name="Sato A."/>
            <person name="Lyhne E.K."/>
            <person name="Kogle M.E."/>
            <person name="Wiebenga A."/>
            <person name="Kun R.S."/>
            <person name="Lubbers R.J."/>
            <person name="Makela M.R."/>
            <person name="Barry K."/>
            <person name="Chovatia M."/>
            <person name="Clum A."/>
            <person name="Daum C."/>
            <person name="Haridas S."/>
            <person name="He G."/>
            <person name="LaButti K."/>
            <person name="Lipzen A."/>
            <person name="Mondo S."/>
            <person name="Riley R."/>
            <person name="Salamov A."/>
            <person name="Simmons B.A."/>
            <person name="Magnuson J.K."/>
            <person name="Henrissat B."/>
            <person name="Mortensen U.H."/>
            <person name="Larsen T.O."/>
            <person name="Devries R.P."/>
            <person name="Grigoriev I.V."/>
            <person name="Machida M."/>
            <person name="Baker S.E."/>
            <person name="Andersen M.R."/>
        </authorList>
    </citation>
    <scope>NUCLEOTIDE SEQUENCE [LARGE SCALE GENOMIC DNA]</scope>
    <source>
        <strain evidence="4">CBS 553.77</strain>
    </source>
</reference>
<dbReference type="Pfam" id="PF13409">
    <property type="entry name" value="GST_N_2"/>
    <property type="match status" value="1"/>
</dbReference>
<accession>A0A5N6ZGW3</accession>
<evidence type="ECO:0000256" key="1">
    <source>
        <dbReference type="ARBA" id="ARBA00007409"/>
    </source>
</evidence>
<dbReference type="InterPro" id="IPR004045">
    <property type="entry name" value="Glutathione_S-Trfase_N"/>
</dbReference>
<evidence type="ECO:0000313" key="4">
    <source>
        <dbReference type="Proteomes" id="UP000327118"/>
    </source>
</evidence>
<dbReference type="PROSITE" id="PS50404">
    <property type="entry name" value="GST_NTER"/>
    <property type="match status" value="1"/>
</dbReference>
<dbReference type="Proteomes" id="UP000327118">
    <property type="component" value="Unassembled WGS sequence"/>
</dbReference>
<dbReference type="Gene3D" id="1.20.1050.10">
    <property type="match status" value="1"/>
</dbReference>
<dbReference type="OrthoDB" id="2098326at2759"/>
<dbReference type="SUPFAM" id="SSF52833">
    <property type="entry name" value="Thioredoxin-like"/>
    <property type="match status" value="1"/>
</dbReference>
<comment type="similarity">
    <text evidence="1">Belongs to the GST superfamily.</text>
</comment>
<protein>
    <recommendedName>
        <fullName evidence="2">GST N-terminal domain-containing protein</fullName>
    </recommendedName>
</protein>
<dbReference type="InterPro" id="IPR036249">
    <property type="entry name" value="Thioredoxin-like_sf"/>
</dbReference>
<name>A0A5N6ZGW3_9EURO</name>
<sequence length="255" mass="29094">MTDANKGANITLYWLEKSRSQRIVWLLEELGLTYTLKTFKRTPEMLAPPELKEIHPLGKSPVVTIETAHSETPLVLAESGTITEYLCDHFGGDKLVPERYAEGKEGTLGGETEEWMRYRYFMHYAEGTLMGFLVFQLVMDRLKDAPLPFFLKPIPRFVAGQVEEAFLARNILGNFDFLEERVRTAPGGGPYLCGCRLTAADIMMSFPLIAASVRMPFKERYPHLARYVEMLQEEDGYRRAVRKVEEIDGKFQAAL</sequence>
<dbReference type="InterPro" id="IPR036282">
    <property type="entry name" value="Glutathione-S-Trfase_C_sf"/>
</dbReference>